<accession>A0A941CRD2</accession>
<protein>
    <submittedName>
        <fullName evidence="2">ISLre2 family transposase</fullName>
    </submittedName>
</protein>
<comment type="caution">
    <text evidence="2">The sequence shown here is derived from an EMBL/GenBank/DDBJ whole genome shotgun (WGS) entry which is preliminary data.</text>
</comment>
<comment type="similarity">
    <text evidence="1">Belongs to the UPF0236 family.</text>
</comment>
<name>A0A941CRD2_9CLOT</name>
<reference evidence="2" key="1">
    <citation type="submission" date="2021-04" db="EMBL/GenBank/DDBJ databases">
        <title>Proteiniclasticum sedimins sp. nov., an obligate anaerobic bacterium isolated from anaerobic sludge.</title>
        <authorList>
            <person name="Liu J."/>
        </authorList>
    </citation>
    <scope>NUCLEOTIDE SEQUENCE</scope>
    <source>
        <strain evidence="2">BAD-10</strain>
    </source>
</reference>
<dbReference type="EMBL" id="JAGSCS010000049">
    <property type="protein sequence ID" value="MBR0577486.1"/>
    <property type="molecule type" value="Genomic_DNA"/>
</dbReference>
<dbReference type="InterPro" id="IPR009620">
    <property type="entry name" value="UPF0236"/>
</dbReference>
<evidence type="ECO:0000313" key="2">
    <source>
        <dbReference type="EMBL" id="MBR0577486.1"/>
    </source>
</evidence>
<proteinExistence type="inferred from homology"/>
<dbReference type="NCBIfam" id="NF033529">
    <property type="entry name" value="transpos_ISLre2"/>
    <property type="match status" value="1"/>
</dbReference>
<evidence type="ECO:0000313" key="3">
    <source>
        <dbReference type="Proteomes" id="UP000675379"/>
    </source>
</evidence>
<dbReference type="Proteomes" id="UP000675379">
    <property type="component" value="Unassembled WGS sequence"/>
</dbReference>
<gene>
    <name evidence="2" type="ORF">KCG48_14355</name>
</gene>
<keyword evidence="3" id="KW-1185">Reference proteome</keyword>
<evidence type="ECO:0000256" key="1">
    <source>
        <dbReference type="ARBA" id="ARBA00006539"/>
    </source>
</evidence>
<dbReference type="Pfam" id="PF06782">
    <property type="entry name" value="UPF0236"/>
    <property type="match status" value="1"/>
</dbReference>
<dbReference type="AlphaFoldDB" id="A0A941CRD2"/>
<sequence length="465" mass="53028">MNIIAEITQKIITLMNSLEDKLQEGVGLTGLVDSTKAVTDDIGRLILEENVRTIEQAMKNSEERKAEWVIQARGREKTISTLLGDLQYERTYYKHRVTGEFKYLTDAVLGLEAHQRIDTGLQADMLAKAKEMSYEQVVQSYENISIRSRSTIKNLVHQTSMEDSNWPELKPENRKVRFLYIEADEDHVHQQKGKGLIMKLAYVHEGKRVVNPVSKSKQKRNELIEAQYISGLYPKNDDFWFEVLDYLETRYDLDAVEQIFLSGDGAPWIQAGAEILPKCAFVIDGYHLSKYIKTATGAYPGEEARLKRAVYGGNRNWVEAYFDTVEGNDHTPAEQKRLSSCRTYLLGNWTEIQNRHLPGYVECSAEGHVSHVLSHRLSSRPLSWSKTGAENIAKLRVYTRNGGSIRRLLNSLKEKVEEAVLPIKLDSGTLQKKKQGYAEFSTNVTILDIGKRTTMYKLFKALRSA</sequence>
<organism evidence="2 3">
    <name type="scientific">Proteiniclasticum sediminis</name>
    <dbReference type="NCBI Taxonomy" id="2804028"/>
    <lineage>
        <taxon>Bacteria</taxon>
        <taxon>Bacillati</taxon>
        <taxon>Bacillota</taxon>
        <taxon>Clostridia</taxon>
        <taxon>Eubacteriales</taxon>
        <taxon>Clostridiaceae</taxon>
        <taxon>Proteiniclasticum</taxon>
    </lineage>
</organism>